<comment type="caution">
    <text evidence="2">The sequence shown here is derived from an EMBL/GenBank/DDBJ whole genome shotgun (WGS) entry which is preliminary data.</text>
</comment>
<dbReference type="AlphaFoldDB" id="A0A5B7J3S6"/>
<proteinExistence type="predicted"/>
<gene>
    <name evidence="2" type="ORF">E2C01_083167</name>
</gene>
<accession>A0A5B7J3S6</accession>
<reference evidence="2 3" key="1">
    <citation type="submission" date="2019-05" db="EMBL/GenBank/DDBJ databases">
        <title>Another draft genome of Portunus trituberculatus and its Hox gene families provides insights of decapod evolution.</title>
        <authorList>
            <person name="Jeong J.-H."/>
            <person name="Song I."/>
            <person name="Kim S."/>
            <person name="Choi T."/>
            <person name="Kim D."/>
            <person name="Ryu S."/>
            <person name="Kim W."/>
        </authorList>
    </citation>
    <scope>NUCLEOTIDE SEQUENCE [LARGE SCALE GENOMIC DNA]</scope>
    <source>
        <tissue evidence="2">Muscle</tissue>
    </source>
</reference>
<protein>
    <submittedName>
        <fullName evidence="2">Uncharacterized protein</fullName>
    </submittedName>
</protein>
<evidence type="ECO:0000313" key="2">
    <source>
        <dbReference type="EMBL" id="MPC88267.1"/>
    </source>
</evidence>
<feature type="region of interest" description="Disordered" evidence="1">
    <location>
        <begin position="28"/>
        <end position="61"/>
    </location>
</feature>
<organism evidence="2 3">
    <name type="scientific">Portunus trituberculatus</name>
    <name type="common">Swimming crab</name>
    <name type="synonym">Neptunus trituberculatus</name>
    <dbReference type="NCBI Taxonomy" id="210409"/>
    <lineage>
        <taxon>Eukaryota</taxon>
        <taxon>Metazoa</taxon>
        <taxon>Ecdysozoa</taxon>
        <taxon>Arthropoda</taxon>
        <taxon>Crustacea</taxon>
        <taxon>Multicrustacea</taxon>
        <taxon>Malacostraca</taxon>
        <taxon>Eumalacostraca</taxon>
        <taxon>Eucarida</taxon>
        <taxon>Decapoda</taxon>
        <taxon>Pleocyemata</taxon>
        <taxon>Brachyura</taxon>
        <taxon>Eubrachyura</taxon>
        <taxon>Portunoidea</taxon>
        <taxon>Portunidae</taxon>
        <taxon>Portuninae</taxon>
        <taxon>Portunus</taxon>
    </lineage>
</organism>
<dbReference type="Proteomes" id="UP000324222">
    <property type="component" value="Unassembled WGS sequence"/>
</dbReference>
<evidence type="ECO:0000256" key="1">
    <source>
        <dbReference type="SAM" id="MobiDB-lite"/>
    </source>
</evidence>
<name>A0A5B7J3S6_PORTR</name>
<dbReference type="EMBL" id="VSRR010077256">
    <property type="protein sequence ID" value="MPC88267.1"/>
    <property type="molecule type" value="Genomic_DNA"/>
</dbReference>
<evidence type="ECO:0000313" key="3">
    <source>
        <dbReference type="Proteomes" id="UP000324222"/>
    </source>
</evidence>
<sequence length="110" mass="12952">MKKKIKARKANKRENEIKRIRQIRKRWNKIRKRRTEDEEEDLARQAGGHPHSPGHVGAMTRHWMGPRQDRTAYPGWCLHRARVLTRSERCVTPRSLAADTYACSKGSYKC</sequence>
<keyword evidence="3" id="KW-1185">Reference proteome</keyword>